<dbReference type="Pfam" id="PF01425">
    <property type="entry name" value="Amidase"/>
    <property type="match status" value="1"/>
</dbReference>
<dbReference type="AlphaFoldDB" id="A0A1J8QY21"/>
<dbReference type="GO" id="GO:0016787">
    <property type="term" value="F:hydrolase activity"/>
    <property type="evidence" value="ECO:0007669"/>
    <property type="project" value="UniProtKB-KW"/>
</dbReference>
<sequence>MCRSARDMRLFLDAVLGSNPANRDPDVLPVPLRMPDLTQKKLRVGIMMHDGVVMPHPPTVRALQLAKAKLEASSEVE</sequence>
<dbReference type="OrthoDB" id="6428749at2759"/>
<evidence type="ECO:0000259" key="3">
    <source>
        <dbReference type="Pfam" id="PF01425"/>
    </source>
</evidence>
<dbReference type="STRING" id="180088.A0A1J8QY21"/>
<evidence type="ECO:0000256" key="1">
    <source>
        <dbReference type="ARBA" id="ARBA00009199"/>
    </source>
</evidence>
<keyword evidence="2" id="KW-0378">Hydrolase</keyword>
<proteinExistence type="inferred from homology"/>
<feature type="domain" description="Amidase" evidence="3">
    <location>
        <begin position="1"/>
        <end position="73"/>
    </location>
</feature>
<dbReference type="Gene3D" id="3.90.1300.10">
    <property type="entry name" value="Amidase signature (AS) domain"/>
    <property type="match status" value="1"/>
</dbReference>
<dbReference type="Proteomes" id="UP000183567">
    <property type="component" value="Unassembled WGS sequence"/>
</dbReference>
<dbReference type="InterPro" id="IPR023631">
    <property type="entry name" value="Amidase_dom"/>
</dbReference>
<reference evidence="4 5" key="1">
    <citation type="submission" date="2016-03" db="EMBL/GenBank/DDBJ databases">
        <title>Comparative genomics of the ectomycorrhizal sister species Rhizopogon vinicolor and Rhizopogon vesiculosus (Basidiomycota: Boletales) reveals a divergence of the mating type B locus.</title>
        <authorList>
            <person name="Mujic A.B."/>
            <person name="Kuo A."/>
            <person name="Tritt A."/>
            <person name="Lipzen A."/>
            <person name="Chen C."/>
            <person name="Johnson J."/>
            <person name="Sharma A."/>
            <person name="Barry K."/>
            <person name="Grigoriev I.V."/>
            <person name="Spatafora J.W."/>
        </authorList>
    </citation>
    <scope>NUCLEOTIDE SEQUENCE [LARGE SCALE GENOMIC DNA]</scope>
    <source>
        <strain evidence="4 5">AM-OR11-056</strain>
    </source>
</reference>
<dbReference type="PANTHER" id="PTHR46072">
    <property type="entry name" value="AMIDASE-RELATED-RELATED"/>
    <property type="match status" value="1"/>
</dbReference>
<comment type="similarity">
    <text evidence="1">Belongs to the amidase family.</text>
</comment>
<gene>
    <name evidence="4" type="ORF">AZE42_14102</name>
</gene>
<evidence type="ECO:0000256" key="2">
    <source>
        <dbReference type="ARBA" id="ARBA00022801"/>
    </source>
</evidence>
<evidence type="ECO:0000313" key="5">
    <source>
        <dbReference type="Proteomes" id="UP000183567"/>
    </source>
</evidence>
<accession>A0A1J8QY21</accession>
<comment type="caution">
    <text evidence="4">The sequence shown here is derived from an EMBL/GenBank/DDBJ whole genome shotgun (WGS) entry which is preliminary data.</text>
</comment>
<organism evidence="4 5">
    <name type="scientific">Rhizopogon vesiculosus</name>
    <dbReference type="NCBI Taxonomy" id="180088"/>
    <lineage>
        <taxon>Eukaryota</taxon>
        <taxon>Fungi</taxon>
        <taxon>Dikarya</taxon>
        <taxon>Basidiomycota</taxon>
        <taxon>Agaricomycotina</taxon>
        <taxon>Agaricomycetes</taxon>
        <taxon>Agaricomycetidae</taxon>
        <taxon>Boletales</taxon>
        <taxon>Suillineae</taxon>
        <taxon>Rhizopogonaceae</taxon>
        <taxon>Rhizopogon</taxon>
    </lineage>
</organism>
<feature type="non-terminal residue" evidence="4">
    <location>
        <position position="77"/>
    </location>
</feature>
<name>A0A1J8QY21_9AGAM</name>
<evidence type="ECO:0000313" key="4">
    <source>
        <dbReference type="EMBL" id="OJA18297.1"/>
    </source>
</evidence>
<dbReference type="SUPFAM" id="SSF75304">
    <property type="entry name" value="Amidase signature (AS) enzymes"/>
    <property type="match status" value="1"/>
</dbReference>
<dbReference type="EMBL" id="LVVM01001562">
    <property type="protein sequence ID" value="OJA18297.1"/>
    <property type="molecule type" value="Genomic_DNA"/>
</dbReference>
<protein>
    <recommendedName>
        <fullName evidence="3">Amidase domain-containing protein</fullName>
    </recommendedName>
</protein>
<keyword evidence="5" id="KW-1185">Reference proteome</keyword>
<dbReference type="InterPro" id="IPR036928">
    <property type="entry name" value="AS_sf"/>
</dbReference>